<organism evidence="1 2">
    <name type="scientific">Meloidogyne enterolobii</name>
    <name type="common">Root-knot nematode worm</name>
    <name type="synonym">Meloidogyne mayaguensis</name>
    <dbReference type="NCBI Taxonomy" id="390850"/>
    <lineage>
        <taxon>Eukaryota</taxon>
        <taxon>Metazoa</taxon>
        <taxon>Ecdysozoa</taxon>
        <taxon>Nematoda</taxon>
        <taxon>Chromadorea</taxon>
        <taxon>Rhabditida</taxon>
        <taxon>Tylenchina</taxon>
        <taxon>Tylenchomorpha</taxon>
        <taxon>Tylenchoidea</taxon>
        <taxon>Meloidogynidae</taxon>
        <taxon>Meloidogyninae</taxon>
        <taxon>Meloidogyne</taxon>
    </lineage>
</organism>
<protein>
    <submittedName>
        <fullName evidence="1">Uncharacterized protein</fullName>
    </submittedName>
</protein>
<sequence>MDHGQLHYYNVELLCRTSTPILPKVVDIFIHTCIYLCIFS</sequence>
<dbReference type="AlphaFoldDB" id="A0A6V7VFT2"/>
<reference evidence="1 2" key="1">
    <citation type="submission" date="2020-08" db="EMBL/GenBank/DDBJ databases">
        <authorList>
            <person name="Koutsovoulos G."/>
            <person name="Danchin GJ E."/>
        </authorList>
    </citation>
    <scope>NUCLEOTIDE SEQUENCE [LARGE SCALE GENOMIC DNA]</scope>
</reference>
<evidence type="ECO:0000313" key="1">
    <source>
        <dbReference type="EMBL" id="CAD2173254.1"/>
    </source>
</evidence>
<dbReference type="EMBL" id="CAJEWN010000215">
    <property type="protein sequence ID" value="CAD2173254.1"/>
    <property type="molecule type" value="Genomic_DNA"/>
</dbReference>
<evidence type="ECO:0000313" key="2">
    <source>
        <dbReference type="Proteomes" id="UP000580250"/>
    </source>
</evidence>
<accession>A0A6V7VFT2</accession>
<name>A0A6V7VFT2_MELEN</name>
<gene>
    <name evidence="1" type="ORF">MENT_LOCUS24854</name>
</gene>
<dbReference type="Proteomes" id="UP000580250">
    <property type="component" value="Unassembled WGS sequence"/>
</dbReference>
<comment type="caution">
    <text evidence="1">The sequence shown here is derived from an EMBL/GenBank/DDBJ whole genome shotgun (WGS) entry which is preliminary data.</text>
</comment>
<proteinExistence type="predicted"/>